<evidence type="ECO:0000256" key="3">
    <source>
        <dbReference type="ARBA" id="ARBA00022490"/>
    </source>
</evidence>
<dbReference type="EMBL" id="MT418680">
    <property type="protein sequence ID" value="QKF93644.1"/>
    <property type="molecule type" value="Genomic_DNA"/>
</dbReference>
<dbReference type="Proteomes" id="UP001162001">
    <property type="component" value="Segment"/>
</dbReference>
<dbReference type="SUPFAM" id="SSF57850">
    <property type="entry name" value="RING/U-box"/>
    <property type="match status" value="1"/>
</dbReference>
<reference evidence="10 11" key="1">
    <citation type="submission" date="2020-04" db="EMBL/GenBank/DDBJ databases">
        <title>Advantages and limits of metagenomic assembly and binning of a giant virus.</title>
        <authorList>
            <person name="Schulz F."/>
            <person name="Andreani J."/>
            <person name="Francis R."/>
            <person name="Boudjemaa H."/>
            <person name="Bou Khalil J.Y."/>
            <person name="Lee J."/>
            <person name="La Scola B."/>
            <person name="Woyke T."/>
        </authorList>
    </citation>
    <scope>NUCLEOTIDE SEQUENCE [LARGE SCALE GENOMIC DNA]</scope>
    <source>
        <strain evidence="10 11">FV1/VV64</strain>
    </source>
</reference>
<dbReference type="InterPro" id="IPR001841">
    <property type="entry name" value="Znf_RING"/>
</dbReference>
<evidence type="ECO:0000313" key="11">
    <source>
        <dbReference type="Proteomes" id="UP001162001"/>
    </source>
</evidence>
<dbReference type="GO" id="GO:0008270">
    <property type="term" value="F:zinc ion binding"/>
    <property type="evidence" value="ECO:0007669"/>
    <property type="project" value="UniProtKB-KW"/>
</dbReference>
<dbReference type="PANTHER" id="PTHR11210">
    <property type="entry name" value="RING BOX"/>
    <property type="match status" value="1"/>
</dbReference>
<evidence type="ECO:0000313" key="10">
    <source>
        <dbReference type="EMBL" id="QKF93644.1"/>
    </source>
</evidence>
<keyword evidence="3" id="KW-0963">Cytoplasm</keyword>
<comment type="pathway">
    <text evidence="2">Protein modification; protein ubiquitination.</text>
</comment>
<evidence type="ECO:0000256" key="2">
    <source>
        <dbReference type="ARBA" id="ARBA00004906"/>
    </source>
</evidence>
<dbReference type="Gene3D" id="3.30.40.10">
    <property type="entry name" value="Zinc/RING finger domain, C3HC4 (zinc finger)"/>
    <property type="match status" value="1"/>
</dbReference>
<accession>A0A7D3QUK9</accession>
<keyword evidence="6" id="KW-0833">Ubl conjugation pathway</keyword>
<name>A0A7D3QUK9_9VIRU</name>
<comment type="subcellular location">
    <subcellularLocation>
        <location evidence="1">Cytoplasm</location>
    </subcellularLocation>
</comment>
<gene>
    <name evidence="10" type="ORF">Fadolivirus_1_186</name>
</gene>
<keyword evidence="11" id="KW-1185">Reference proteome</keyword>
<evidence type="ECO:0000256" key="8">
    <source>
        <dbReference type="PROSITE-ProRule" id="PRU00175"/>
    </source>
</evidence>
<protein>
    <submittedName>
        <fullName evidence="10">Zinc finger protein RING H2-type protein</fullName>
    </submittedName>
</protein>
<feature type="domain" description="RING-type" evidence="9">
    <location>
        <begin position="34"/>
        <end position="89"/>
    </location>
</feature>
<dbReference type="Pfam" id="PF12678">
    <property type="entry name" value="zf-rbx1"/>
    <property type="match status" value="1"/>
</dbReference>
<proteinExistence type="predicted"/>
<keyword evidence="5 8" id="KW-0863">Zinc-finger</keyword>
<organism evidence="10 11">
    <name type="scientific">Fadolivirus FV1/VV64</name>
    <dbReference type="NCBI Taxonomy" id="3070911"/>
    <lineage>
        <taxon>Viruses</taxon>
        <taxon>Varidnaviria</taxon>
        <taxon>Bamfordvirae</taxon>
        <taxon>Nucleocytoviricota</taxon>
        <taxon>Megaviricetes</taxon>
        <taxon>Imitervirales</taxon>
        <taxon>Mimiviridae</taxon>
        <taxon>Klosneuvirinae</taxon>
        <taxon>Fadolivirus</taxon>
        <taxon>Fadolivirus algeromassiliense</taxon>
    </lineage>
</organism>
<evidence type="ECO:0000256" key="7">
    <source>
        <dbReference type="ARBA" id="ARBA00022833"/>
    </source>
</evidence>
<keyword evidence="4" id="KW-0479">Metal-binding</keyword>
<evidence type="ECO:0000256" key="6">
    <source>
        <dbReference type="ARBA" id="ARBA00022786"/>
    </source>
</evidence>
<evidence type="ECO:0000256" key="4">
    <source>
        <dbReference type="ARBA" id="ARBA00022723"/>
    </source>
</evidence>
<sequence>MATSESSANSQPVVKVVSWQPYAFWRFNTSEDECQICKTHFESPCLSCTSDHSKGDLVCDVSKGKCGHCFHKHCIDKWLQKNNICPTCRLPYNVDVKDMNNNTDWKRLMHKK</sequence>
<evidence type="ECO:0000259" key="9">
    <source>
        <dbReference type="PROSITE" id="PS50089"/>
    </source>
</evidence>
<dbReference type="InterPro" id="IPR013083">
    <property type="entry name" value="Znf_RING/FYVE/PHD"/>
</dbReference>
<evidence type="ECO:0000256" key="5">
    <source>
        <dbReference type="ARBA" id="ARBA00022771"/>
    </source>
</evidence>
<evidence type="ECO:0000256" key="1">
    <source>
        <dbReference type="ARBA" id="ARBA00004496"/>
    </source>
</evidence>
<dbReference type="PROSITE" id="PS50089">
    <property type="entry name" value="ZF_RING_2"/>
    <property type="match status" value="1"/>
</dbReference>
<dbReference type="InterPro" id="IPR051031">
    <property type="entry name" value="RING-box_E3_Ubiquitin_Ligase"/>
</dbReference>
<keyword evidence="7" id="KW-0862">Zinc</keyword>
<dbReference type="InterPro" id="IPR024766">
    <property type="entry name" value="Znf_RING_H2"/>
</dbReference>